<gene>
    <name evidence="3" type="ORF">ACFQE6_10895</name>
</gene>
<dbReference type="InterPro" id="IPR003615">
    <property type="entry name" value="HNH_nuc"/>
</dbReference>
<keyword evidence="3" id="KW-0255">Endonuclease</keyword>
<organism evidence="3 4">
    <name type="scientific">Natrinema soli</name>
    <dbReference type="NCBI Taxonomy" id="1930624"/>
    <lineage>
        <taxon>Archaea</taxon>
        <taxon>Methanobacteriati</taxon>
        <taxon>Methanobacteriota</taxon>
        <taxon>Stenosarchaea group</taxon>
        <taxon>Halobacteria</taxon>
        <taxon>Halobacteriales</taxon>
        <taxon>Natrialbaceae</taxon>
        <taxon>Natrinema</taxon>
    </lineage>
</organism>
<evidence type="ECO:0000259" key="2">
    <source>
        <dbReference type="Pfam" id="PF13392"/>
    </source>
</evidence>
<comment type="caution">
    <text evidence="3">The sequence shown here is derived from an EMBL/GenBank/DDBJ whole genome shotgun (WGS) entry which is preliminary data.</text>
</comment>
<name>A0ABD5SKB3_9EURY</name>
<protein>
    <submittedName>
        <fullName evidence="3">HNH endonuclease</fullName>
    </submittedName>
</protein>
<evidence type="ECO:0000256" key="1">
    <source>
        <dbReference type="SAM" id="MobiDB-lite"/>
    </source>
</evidence>
<keyword evidence="3" id="KW-0378">Hydrolase</keyword>
<reference evidence="3 4" key="1">
    <citation type="journal article" date="2019" name="Int. J. Syst. Evol. Microbiol.">
        <title>The Global Catalogue of Microorganisms (GCM) 10K type strain sequencing project: providing services to taxonomists for standard genome sequencing and annotation.</title>
        <authorList>
            <consortium name="The Broad Institute Genomics Platform"/>
            <consortium name="The Broad Institute Genome Sequencing Center for Infectious Disease"/>
            <person name="Wu L."/>
            <person name="Ma J."/>
        </authorList>
    </citation>
    <scope>NUCLEOTIDE SEQUENCE [LARGE SCALE GENOMIC DNA]</scope>
    <source>
        <strain evidence="3 4">LMG 29247</strain>
    </source>
</reference>
<feature type="domain" description="HNH nuclease" evidence="2">
    <location>
        <begin position="94"/>
        <end position="138"/>
    </location>
</feature>
<dbReference type="RefSeq" id="WP_273738494.1">
    <property type="nucleotide sequence ID" value="NZ_JAQIVI010000149.1"/>
</dbReference>
<dbReference type="Gene3D" id="3.90.75.20">
    <property type="match status" value="1"/>
</dbReference>
<evidence type="ECO:0000313" key="4">
    <source>
        <dbReference type="Proteomes" id="UP001596383"/>
    </source>
</evidence>
<dbReference type="Pfam" id="PF13384">
    <property type="entry name" value="HTH_23"/>
    <property type="match status" value="1"/>
</dbReference>
<dbReference type="Pfam" id="PF13392">
    <property type="entry name" value="HNH_3"/>
    <property type="match status" value="1"/>
</dbReference>
<sequence length="154" mass="17883">MKNADTTADAPWRSEQTLRDLYHGDRLSQREIADKLGCGRGTVHRWMDRHGIDTRNKMNGVEECNRNQVPHFGHHTKGYEMWQSQHEYEMQKVLVHRLVAVAEFGFEAVCDNDVHHKNGIPWDNRHDNLEVMSHGSHMSLHKSGEWSEDVLSSN</sequence>
<dbReference type="EMBL" id="JBHSWV010000149">
    <property type="protein sequence ID" value="MFC6765474.1"/>
    <property type="molecule type" value="Genomic_DNA"/>
</dbReference>
<dbReference type="InterPro" id="IPR044925">
    <property type="entry name" value="His-Me_finger_sf"/>
</dbReference>
<keyword evidence="4" id="KW-1185">Reference proteome</keyword>
<accession>A0ABD5SKB3</accession>
<feature type="region of interest" description="Disordered" evidence="1">
    <location>
        <begin position="135"/>
        <end position="154"/>
    </location>
</feature>
<keyword evidence="3" id="KW-0540">Nuclease</keyword>
<dbReference type="AlphaFoldDB" id="A0ABD5SKB3"/>
<dbReference type="SUPFAM" id="SSF54060">
    <property type="entry name" value="His-Me finger endonucleases"/>
    <property type="match status" value="1"/>
</dbReference>
<proteinExistence type="predicted"/>
<evidence type="ECO:0000313" key="3">
    <source>
        <dbReference type="EMBL" id="MFC6765474.1"/>
    </source>
</evidence>
<dbReference type="GO" id="GO:0004519">
    <property type="term" value="F:endonuclease activity"/>
    <property type="evidence" value="ECO:0007669"/>
    <property type="project" value="UniProtKB-KW"/>
</dbReference>
<dbReference type="Proteomes" id="UP001596383">
    <property type="component" value="Unassembled WGS sequence"/>
</dbReference>